<sequence>MSIKPTSGKAPSDYLSSIELSLGIVPRPRPASLCKREIMTPQRENKNKKLIARQTKAKSKAPLIIMTMYSKPAIKPQLIENPSTSKAPPSKMKEFIEPEPTFNNDMMSFDNHHQGTNTPGMPESAAENNAMRIEGAAREKHIKRDGKTYKSVVRVLIWMLDCQDWMEGNIDHLYNCFDH</sequence>
<proteinExistence type="predicted"/>
<reference evidence="2" key="1">
    <citation type="submission" date="2016-11" db="UniProtKB">
        <authorList>
            <consortium name="WormBaseParasite"/>
        </authorList>
    </citation>
    <scope>IDENTIFICATION</scope>
</reference>
<dbReference type="Proteomes" id="UP000095282">
    <property type="component" value="Unplaced"/>
</dbReference>
<evidence type="ECO:0000313" key="2">
    <source>
        <dbReference type="WBParaSite" id="Csp11.Scaffold629.g14064.t1"/>
    </source>
</evidence>
<dbReference type="WBParaSite" id="Csp11.Scaffold629.g14064.t1">
    <property type="protein sequence ID" value="Csp11.Scaffold629.g14064.t1"/>
    <property type="gene ID" value="Csp11.Scaffold629.g14064"/>
</dbReference>
<name>A0A1I7U227_9PELO</name>
<keyword evidence="1" id="KW-1185">Reference proteome</keyword>
<protein>
    <submittedName>
        <fullName evidence="2">Uncharacterized protein</fullName>
    </submittedName>
</protein>
<evidence type="ECO:0000313" key="1">
    <source>
        <dbReference type="Proteomes" id="UP000095282"/>
    </source>
</evidence>
<organism evidence="1 2">
    <name type="scientific">Caenorhabditis tropicalis</name>
    <dbReference type="NCBI Taxonomy" id="1561998"/>
    <lineage>
        <taxon>Eukaryota</taxon>
        <taxon>Metazoa</taxon>
        <taxon>Ecdysozoa</taxon>
        <taxon>Nematoda</taxon>
        <taxon>Chromadorea</taxon>
        <taxon>Rhabditida</taxon>
        <taxon>Rhabditina</taxon>
        <taxon>Rhabditomorpha</taxon>
        <taxon>Rhabditoidea</taxon>
        <taxon>Rhabditidae</taxon>
        <taxon>Peloderinae</taxon>
        <taxon>Caenorhabditis</taxon>
    </lineage>
</organism>
<dbReference type="AlphaFoldDB" id="A0A1I7U227"/>
<accession>A0A1I7U227</accession>